<keyword evidence="3" id="KW-0408">Iron</keyword>
<gene>
    <name evidence="7" type="ORF">GCM10025883_41930</name>
</gene>
<dbReference type="EMBL" id="BSUO01000001">
    <property type="protein sequence ID" value="GMA42148.1"/>
    <property type="molecule type" value="Genomic_DNA"/>
</dbReference>
<evidence type="ECO:0000259" key="6">
    <source>
        <dbReference type="PROSITE" id="PS51296"/>
    </source>
</evidence>
<comment type="caution">
    <text evidence="7">The sequence shown here is derived from an EMBL/GenBank/DDBJ whole genome shotgun (WGS) entry which is preliminary data.</text>
</comment>
<proteinExistence type="predicted"/>
<keyword evidence="4" id="KW-0411">Iron-sulfur</keyword>
<sequence>MLSLWHDGRTPISSDTLDQDTYDVVVVGAGLTGLVTGLLLARAGKDVAILEAEQVGALATGNTTAKLSLLQGTKLSTLRKKQSEKVLRSYVEGNREGQAWLRRFCAENDVAVEARDAVTYAPKRGQAEKQARAEFDAAREMGLPVRWESDLPLPVPHVGGVVLPDQAQFDPMDVLAALATQFRSAGGTLVTGARVVVAGKVGKPSLRLEDGRRVRAQDVILATGAPILDRGLYFAKLEPMRSYAIAFDHPDAPEVMALSSGSSTRSLRDAPGGANGRRLLVGGEGHPVGRTSSERGHLDTLREWTQRYYPGAVETHVWAAQDYRSHDGIPYVGSLPLGGGNFHVATGYDKWGMTNAVMAARVISSSILGDEPEWAKPMGRRISGPKAVAGLAGINAKVGVAATLGVVGAAVSRDDERIPGEGEGYVTRDGVAPIARSTVDGTTCEISALCSHLGGVVKWNDAERSWDCPLHGSRFTHDGRVIEGPATKPLGRRD</sequence>
<feature type="domain" description="Rieske" evidence="6">
    <location>
        <begin position="408"/>
        <end position="494"/>
    </location>
</feature>
<dbReference type="PRINTS" id="PR00162">
    <property type="entry name" value="RIESKE"/>
</dbReference>
<dbReference type="RefSeq" id="WP_284305602.1">
    <property type="nucleotide sequence ID" value="NZ_BSUO01000001.1"/>
</dbReference>
<accession>A0ABQ6IXU9</accession>
<evidence type="ECO:0000313" key="8">
    <source>
        <dbReference type="Proteomes" id="UP001157126"/>
    </source>
</evidence>
<evidence type="ECO:0000256" key="2">
    <source>
        <dbReference type="ARBA" id="ARBA00022723"/>
    </source>
</evidence>
<dbReference type="Pfam" id="PF00355">
    <property type="entry name" value="Rieske"/>
    <property type="match status" value="1"/>
</dbReference>
<dbReference type="Proteomes" id="UP001157126">
    <property type="component" value="Unassembled WGS sequence"/>
</dbReference>
<dbReference type="InterPro" id="IPR036922">
    <property type="entry name" value="Rieske_2Fe-2S_sf"/>
</dbReference>
<keyword evidence="1" id="KW-0001">2Fe-2S</keyword>
<dbReference type="InterPro" id="IPR005805">
    <property type="entry name" value="Rieske_Fe-S_prot_C"/>
</dbReference>
<name>A0ABQ6IXU9_9MICO</name>
<evidence type="ECO:0000256" key="4">
    <source>
        <dbReference type="ARBA" id="ARBA00023014"/>
    </source>
</evidence>
<dbReference type="InterPro" id="IPR036188">
    <property type="entry name" value="FAD/NAD-bd_sf"/>
</dbReference>
<dbReference type="Gene3D" id="3.30.9.10">
    <property type="entry name" value="D-Amino Acid Oxidase, subunit A, domain 2"/>
    <property type="match status" value="1"/>
</dbReference>
<dbReference type="Gene3D" id="3.50.50.60">
    <property type="entry name" value="FAD/NAD(P)-binding domain"/>
    <property type="match status" value="1"/>
</dbReference>
<keyword evidence="8" id="KW-1185">Reference proteome</keyword>
<dbReference type="InterPro" id="IPR017941">
    <property type="entry name" value="Rieske_2Fe-2S"/>
</dbReference>
<dbReference type="Pfam" id="PF01266">
    <property type="entry name" value="DAO"/>
    <property type="match status" value="1"/>
</dbReference>
<evidence type="ECO:0000256" key="1">
    <source>
        <dbReference type="ARBA" id="ARBA00022714"/>
    </source>
</evidence>
<keyword evidence="5" id="KW-1015">Disulfide bond</keyword>
<protein>
    <submittedName>
        <fullName evidence="7">FAD-dependent oxidoreductase</fullName>
    </submittedName>
</protein>
<evidence type="ECO:0000256" key="3">
    <source>
        <dbReference type="ARBA" id="ARBA00023004"/>
    </source>
</evidence>
<evidence type="ECO:0000256" key="5">
    <source>
        <dbReference type="ARBA" id="ARBA00023157"/>
    </source>
</evidence>
<keyword evidence="2" id="KW-0479">Metal-binding</keyword>
<dbReference type="PROSITE" id="PS51296">
    <property type="entry name" value="RIESKE"/>
    <property type="match status" value="1"/>
</dbReference>
<organism evidence="7 8">
    <name type="scientific">Mobilicoccus caccae</name>
    <dbReference type="NCBI Taxonomy" id="1859295"/>
    <lineage>
        <taxon>Bacteria</taxon>
        <taxon>Bacillati</taxon>
        <taxon>Actinomycetota</taxon>
        <taxon>Actinomycetes</taxon>
        <taxon>Micrococcales</taxon>
        <taxon>Dermatophilaceae</taxon>
        <taxon>Mobilicoccus</taxon>
    </lineage>
</organism>
<dbReference type="SUPFAM" id="SSF51971">
    <property type="entry name" value="Nucleotide-binding domain"/>
    <property type="match status" value="1"/>
</dbReference>
<dbReference type="PANTHER" id="PTHR13847:SF274">
    <property type="entry name" value="RIESKE 2FE-2S IRON-SULFUR PROTEIN YHFW-RELATED"/>
    <property type="match status" value="1"/>
</dbReference>
<dbReference type="Gene3D" id="2.102.10.10">
    <property type="entry name" value="Rieske [2Fe-2S] iron-sulphur domain"/>
    <property type="match status" value="1"/>
</dbReference>
<dbReference type="PANTHER" id="PTHR13847">
    <property type="entry name" value="SARCOSINE DEHYDROGENASE-RELATED"/>
    <property type="match status" value="1"/>
</dbReference>
<dbReference type="InterPro" id="IPR006076">
    <property type="entry name" value="FAD-dep_OxRdtase"/>
</dbReference>
<dbReference type="SUPFAM" id="SSF50022">
    <property type="entry name" value="ISP domain"/>
    <property type="match status" value="1"/>
</dbReference>
<evidence type="ECO:0000313" key="7">
    <source>
        <dbReference type="EMBL" id="GMA42148.1"/>
    </source>
</evidence>
<reference evidence="8" key="1">
    <citation type="journal article" date="2019" name="Int. J. Syst. Evol. Microbiol.">
        <title>The Global Catalogue of Microorganisms (GCM) 10K type strain sequencing project: providing services to taxonomists for standard genome sequencing and annotation.</title>
        <authorList>
            <consortium name="The Broad Institute Genomics Platform"/>
            <consortium name="The Broad Institute Genome Sequencing Center for Infectious Disease"/>
            <person name="Wu L."/>
            <person name="Ma J."/>
        </authorList>
    </citation>
    <scope>NUCLEOTIDE SEQUENCE [LARGE SCALE GENOMIC DNA]</scope>
    <source>
        <strain evidence="8">NBRC 113072</strain>
    </source>
</reference>